<protein>
    <recommendedName>
        <fullName evidence="6">Prokaryotic-type class I peptide chain release factors domain-containing protein</fullName>
    </recommendedName>
</protein>
<dbReference type="GO" id="GO:0005739">
    <property type="term" value="C:mitochondrion"/>
    <property type="evidence" value="ECO:0007669"/>
    <property type="project" value="UniProtKB-SubCell"/>
</dbReference>
<gene>
    <name evidence="7" type="ORF">CAOG_006536</name>
</gene>
<evidence type="ECO:0000256" key="4">
    <source>
        <dbReference type="ARBA" id="ARBA00023128"/>
    </source>
</evidence>
<dbReference type="InterPro" id="IPR045853">
    <property type="entry name" value="Pep_chain_release_fac_I_sf"/>
</dbReference>
<feature type="compositionally biased region" description="Polar residues" evidence="5">
    <location>
        <begin position="281"/>
        <end position="318"/>
    </location>
</feature>
<dbReference type="Pfam" id="PF00472">
    <property type="entry name" value="RF-1"/>
    <property type="match status" value="1"/>
</dbReference>
<feature type="domain" description="Prokaryotic-type class I peptide chain release factors" evidence="6">
    <location>
        <begin position="182"/>
        <end position="272"/>
    </location>
</feature>
<dbReference type="InterPro" id="IPR000352">
    <property type="entry name" value="Pep_chain_release_fac_I"/>
</dbReference>
<dbReference type="PANTHER" id="PTHR46203:SF1">
    <property type="entry name" value="MITOCHONDRIAL TRANSLATION RELEASE FACTOR IN RESCUE"/>
    <property type="match status" value="1"/>
</dbReference>
<evidence type="ECO:0000256" key="3">
    <source>
        <dbReference type="ARBA" id="ARBA00022946"/>
    </source>
</evidence>
<evidence type="ECO:0000256" key="1">
    <source>
        <dbReference type="ARBA" id="ARBA00004173"/>
    </source>
</evidence>
<evidence type="ECO:0000256" key="5">
    <source>
        <dbReference type="SAM" id="MobiDB-lite"/>
    </source>
</evidence>
<dbReference type="EMBL" id="KE346370">
    <property type="protein sequence ID" value="KJE96175.1"/>
    <property type="molecule type" value="Genomic_DNA"/>
</dbReference>
<name>A0A0D2WU92_CAPO3</name>
<accession>A0A0D2WU92</accession>
<reference evidence="8" key="1">
    <citation type="submission" date="2011-02" db="EMBL/GenBank/DDBJ databases">
        <title>The Genome Sequence of Capsaspora owczarzaki ATCC 30864.</title>
        <authorList>
            <person name="Russ C."/>
            <person name="Cuomo C."/>
            <person name="Burger G."/>
            <person name="Gray M.W."/>
            <person name="Holland P.W.H."/>
            <person name="King N."/>
            <person name="Lang F.B.F."/>
            <person name="Roger A.J."/>
            <person name="Ruiz-Trillo I."/>
            <person name="Young S.K."/>
            <person name="Zeng Q."/>
            <person name="Gargeya S."/>
            <person name="Alvarado L."/>
            <person name="Berlin A."/>
            <person name="Chapman S.B."/>
            <person name="Chen Z."/>
            <person name="Freedman E."/>
            <person name="Gellesch M."/>
            <person name="Goldberg J."/>
            <person name="Griggs A."/>
            <person name="Gujja S."/>
            <person name="Heilman E."/>
            <person name="Heiman D."/>
            <person name="Howarth C."/>
            <person name="Mehta T."/>
            <person name="Neiman D."/>
            <person name="Pearson M."/>
            <person name="Roberts A."/>
            <person name="Saif S."/>
            <person name="Shea T."/>
            <person name="Shenoy N."/>
            <person name="Sisk P."/>
            <person name="Stolte C."/>
            <person name="Sykes S."/>
            <person name="White J."/>
            <person name="Yandava C."/>
            <person name="Haas B."/>
            <person name="Nusbaum C."/>
            <person name="Birren B."/>
        </authorList>
    </citation>
    <scope>NUCLEOTIDE SEQUENCE</scope>
    <source>
        <strain evidence="8">ATCC 30864</strain>
    </source>
</reference>
<dbReference type="RefSeq" id="XP_004345285.1">
    <property type="nucleotide sequence ID" value="XM_004345235.2"/>
</dbReference>
<dbReference type="GO" id="GO:0003747">
    <property type="term" value="F:translation release factor activity"/>
    <property type="evidence" value="ECO:0007669"/>
    <property type="project" value="InterPro"/>
</dbReference>
<dbReference type="PANTHER" id="PTHR46203">
    <property type="entry name" value="PROBABLE PEPTIDE CHAIN RELEASE FACTOR C12ORF65"/>
    <property type="match status" value="1"/>
</dbReference>
<evidence type="ECO:0000313" key="8">
    <source>
        <dbReference type="Proteomes" id="UP000008743"/>
    </source>
</evidence>
<dbReference type="AlphaFoldDB" id="A0A0D2WU92"/>
<keyword evidence="4" id="KW-0496">Mitochondrion</keyword>
<evidence type="ECO:0000256" key="2">
    <source>
        <dbReference type="ARBA" id="ARBA00010835"/>
    </source>
</evidence>
<organism evidence="7 8">
    <name type="scientific">Capsaspora owczarzaki (strain ATCC 30864)</name>
    <dbReference type="NCBI Taxonomy" id="595528"/>
    <lineage>
        <taxon>Eukaryota</taxon>
        <taxon>Filasterea</taxon>
        <taxon>Capsaspora</taxon>
    </lineage>
</organism>
<dbReference type="Gene3D" id="3.30.160.20">
    <property type="match status" value="1"/>
</dbReference>
<feature type="compositionally biased region" description="Polar residues" evidence="5">
    <location>
        <begin position="89"/>
        <end position="102"/>
    </location>
</feature>
<dbReference type="eggNOG" id="KOG2726">
    <property type="taxonomic scope" value="Eukaryota"/>
</dbReference>
<dbReference type="Proteomes" id="UP000008743">
    <property type="component" value="Unassembled WGS sequence"/>
</dbReference>
<evidence type="ECO:0000313" key="7">
    <source>
        <dbReference type="EMBL" id="KJE96175.1"/>
    </source>
</evidence>
<comment type="similarity">
    <text evidence="2">Belongs to the prokaryotic/mitochondrial release factor family.</text>
</comment>
<evidence type="ECO:0000259" key="6">
    <source>
        <dbReference type="Pfam" id="PF00472"/>
    </source>
</evidence>
<sequence length="318" mass="34180">MALNVAGVMRLSARISMRSSIVEMRARTMMMSSKASKQQSGTAAVMPEALGPHARPQPSRALIQAVLSVKKQAHKLRKKGGLAIPSELLPSQPNREQSSPRSALTVEPAAEHRDASTDSGDVEWDPSTALEHARKKPGSGGDVMNKTRTSVGHTDAEPVVQRESLQDAALRAFAGTSSPLLESDLEEKFIKGGGKGGQKVNKSTNGVFLRHLPTGIAVRCHMHRSLAQNQKQARKQLCELVNLALHGTPTKEQLKSEQDRMRRAKRELKARHNRALKALEKNSSSVAKQHPVSAQASGAANSAKQSPNAAEGETPSST</sequence>
<dbReference type="SUPFAM" id="SSF75620">
    <property type="entry name" value="Release factor"/>
    <property type="match status" value="1"/>
</dbReference>
<dbReference type="OrthoDB" id="277888at2759"/>
<comment type="subcellular location">
    <subcellularLocation>
        <location evidence="1">Mitochondrion</location>
    </subcellularLocation>
</comment>
<proteinExistence type="inferred from homology"/>
<keyword evidence="8" id="KW-1185">Reference proteome</keyword>
<keyword evidence="3" id="KW-0809">Transit peptide</keyword>
<feature type="region of interest" description="Disordered" evidence="5">
    <location>
        <begin position="77"/>
        <end position="144"/>
    </location>
</feature>
<dbReference type="InParanoid" id="A0A0D2WU92"/>
<dbReference type="InterPro" id="IPR052405">
    <property type="entry name" value="Mito_Transl_Release_Factor"/>
</dbReference>
<feature type="region of interest" description="Disordered" evidence="5">
    <location>
        <begin position="277"/>
        <end position="318"/>
    </location>
</feature>